<accession>A0AAW1NAB5</accession>
<proteinExistence type="inferred from homology"/>
<dbReference type="Proteomes" id="UP001458880">
    <property type="component" value="Unassembled WGS sequence"/>
</dbReference>
<dbReference type="GO" id="GO:0070182">
    <property type="term" value="F:DNA polymerase binding"/>
    <property type="evidence" value="ECO:0007669"/>
    <property type="project" value="TreeGrafter"/>
</dbReference>
<evidence type="ECO:0000313" key="6">
    <source>
        <dbReference type="EMBL" id="KAK9758737.1"/>
    </source>
</evidence>
<evidence type="ECO:0000313" key="7">
    <source>
        <dbReference type="Proteomes" id="UP001458880"/>
    </source>
</evidence>
<dbReference type="GO" id="GO:0031573">
    <property type="term" value="P:mitotic intra-S DNA damage checkpoint signaling"/>
    <property type="evidence" value="ECO:0007669"/>
    <property type="project" value="TreeGrafter"/>
</dbReference>
<dbReference type="GO" id="GO:0000793">
    <property type="term" value="C:condensed chromosome"/>
    <property type="evidence" value="ECO:0007669"/>
    <property type="project" value="TreeGrafter"/>
</dbReference>
<evidence type="ECO:0000256" key="1">
    <source>
        <dbReference type="ARBA" id="ARBA00004123"/>
    </source>
</evidence>
<evidence type="ECO:0000256" key="5">
    <source>
        <dbReference type="ARBA" id="ARBA00093456"/>
    </source>
</evidence>
<dbReference type="PANTHER" id="PTHR32086">
    <property type="entry name" value="FANCONI ANEMIA GROUP D2 PROTEIN"/>
    <property type="match status" value="1"/>
</dbReference>
<comment type="subcellular location">
    <subcellularLocation>
        <location evidence="1">Nucleus</location>
    </subcellularLocation>
</comment>
<evidence type="ECO:0000256" key="2">
    <source>
        <dbReference type="ARBA" id="ARBA00022499"/>
    </source>
</evidence>
<dbReference type="AlphaFoldDB" id="A0AAW1NAB5"/>
<dbReference type="GO" id="GO:0036297">
    <property type="term" value="P:interstrand cross-link repair"/>
    <property type="evidence" value="ECO:0007669"/>
    <property type="project" value="TreeGrafter"/>
</dbReference>
<keyword evidence="4" id="KW-0539">Nucleus</keyword>
<dbReference type="GO" id="GO:1990918">
    <property type="term" value="P:double-strand break repair involved in meiotic recombination"/>
    <property type="evidence" value="ECO:0007669"/>
    <property type="project" value="TreeGrafter"/>
</dbReference>
<dbReference type="PANTHER" id="PTHR32086:SF0">
    <property type="entry name" value="FANCONI ANEMIA GROUP D2 PROTEIN"/>
    <property type="match status" value="1"/>
</dbReference>
<comment type="similarity">
    <text evidence="5">Belongs to the Fanconi anemia protein FANCD2 family.</text>
</comment>
<protein>
    <submittedName>
        <fullName evidence="6">Uncharacterized protein</fullName>
    </submittedName>
</protein>
<name>A0AAW1NAB5_POPJA</name>
<sequence>MLMDTSSSGDEIISSNISNYRKISGKRLEDNQTKCFRDTLSQAGVMLSQNERPHILTKEQSLIVRDISKCLNGDNENDSVTKFLKGFKIYGKKPGFLRTSLIPTVLKKTMMNNDDDLNLNAIQQESLIRILFEVSSIQNDVMEFVFVYYLK</sequence>
<evidence type="ECO:0000256" key="4">
    <source>
        <dbReference type="ARBA" id="ARBA00023242"/>
    </source>
</evidence>
<dbReference type="EMBL" id="JASPKY010000003">
    <property type="protein sequence ID" value="KAK9758737.1"/>
    <property type="molecule type" value="Genomic_DNA"/>
</dbReference>
<evidence type="ECO:0000256" key="3">
    <source>
        <dbReference type="ARBA" id="ARBA00022843"/>
    </source>
</evidence>
<dbReference type="InterPro" id="IPR029448">
    <property type="entry name" value="FANCD2"/>
</dbReference>
<organism evidence="6 7">
    <name type="scientific">Popillia japonica</name>
    <name type="common">Japanese beetle</name>
    <dbReference type="NCBI Taxonomy" id="7064"/>
    <lineage>
        <taxon>Eukaryota</taxon>
        <taxon>Metazoa</taxon>
        <taxon>Ecdysozoa</taxon>
        <taxon>Arthropoda</taxon>
        <taxon>Hexapoda</taxon>
        <taxon>Insecta</taxon>
        <taxon>Pterygota</taxon>
        <taxon>Neoptera</taxon>
        <taxon>Endopterygota</taxon>
        <taxon>Coleoptera</taxon>
        <taxon>Polyphaga</taxon>
        <taxon>Scarabaeiformia</taxon>
        <taxon>Scarabaeidae</taxon>
        <taxon>Rutelinae</taxon>
        <taxon>Popillia</taxon>
    </lineage>
</organism>
<keyword evidence="2" id="KW-1017">Isopeptide bond</keyword>
<gene>
    <name evidence="6" type="ORF">QE152_g641</name>
</gene>
<keyword evidence="3" id="KW-0832">Ubl conjugation</keyword>
<dbReference type="GO" id="GO:0005634">
    <property type="term" value="C:nucleus"/>
    <property type="evidence" value="ECO:0007669"/>
    <property type="project" value="UniProtKB-SubCell"/>
</dbReference>
<keyword evidence="7" id="KW-1185">Reference proteome</keyword>
<reference evidence="6 7" key="1">
    <citation type="journal article" date="2024" name="BMC Genomics">
        <title>De novo assembly and annotation of Popillia japonica's genome with initial clues to its potential as an invasive pest.</title>
        <authorList>
            <person name="Cucini C."/>
            <person name="Boschi S."/>
            <person name="Funari R."/>
            <person name="Cardaioli E."/>
            <person name="Iannotti N."/>
            <person name="Marturano G."/>
            <person name="Paoli F."/>
            <person name="Bruttini M."/>
            <person name="Carapelli A."/>
            <person name="Frati F."/>
            <person name="Nardi F."/>
        </authorList>
    </citation>
    <scope>NUCLEOTIDE SEQUENCE [LARGE SCALE GENOMIC DNA]</scope>
    <source>
        <strain evidence="6">DMR45628</strain>
    </source>
</reference>
<comment type="caution">
    <text evidence="6">The sequence shown here is derived from an EMBL/GenBank/DDBJ whole genome shotgun (WGS) entry which is preliminary data.</text>
</comment>
<dbReference type="GO" id="GO:0007129">
    <property type="term" value="P:homologous chromosome pairing at meiosis"/>
    <property type="evidence" value="ECO:0007669"/>
    <property type="project" value="TreeGrafter"/>
</dbReference>